<dbReference type="Proteomes" id="UP001239445">
    <property type="component" value="Unassembled WGS sequence"/>
</dbReference>
<dbReference type="GO" id="GO:0050661">
    <property type="term" value="F:NADP binding"/>
    <property type="evidence" value="ECO:0007669"/>
    <property type="project" value="InterPro"/>
</dbReference>
<dbReference type="InterPro" id="IPR020946">
    <property type="entry name" value="Flavin_mOase-like"/>
</dbReference>
<reference evidence="5" key="1">
    <citation type="submission" date="2023-06" db="EMBL/GenBank/DDBJ databases">
        <title>Genome-scale phylogeny and comparative genomics of the fungal order Sordariales.</title>
        <authorList>
            <consortium name="Lawrence Berkeley National Laboratory"/>
            <person name="Hensen N."/>
            <person name="Bonometti L."/>
            <person name="Westerberg I."/>
            <person name="Brannstrom I.O."/>
            <person name="Guillou S."/>
            <person name="Cros-Aarteil S."/>
            <person name="Calhoun S."/>
            <person name="Haridas S."/>
            <person name="Kuo A."/>
            <person name="Mondo S."/>
            <person name="Pangilinan J."/>
            <person name="Riley R."/>
            <person name="Labutti K."/>
            <person name="Andreopoulos B."/>
            <person name="Lipzen A."/>
            <person name="Chen C."/>
            <person name="Yanf M."/>
            <person name="Daum C."/>
            <person name="Ng V."/>
            <person name="Clum A."/>
            <person name="Steindorff A."/>
            <person name="Ohm R."/>
            <person name="Martin F."/>
            <person name="Silar P."/>
            <person name="Natvig D."/>
            <person name="Lalanne C."/>
            <person name="Gautier V."/>
            <person name="Ament-Velasquez S.L."/>
            <person name="Kruys A."/>
            <person name="Hutchinson M.I."/>
            <person name="Powell A.J."/>
            <person name="Barry K."/>
            <person name="Miller A.N."/>
            <person name="Grigoriev I.V."/>
            <person name="Debuchy R."/>
            <person name="Gladieux P."/>
            <person name="Thoren M.H."/>
            <person name="Johannesson H."/>
        </authorList>
    </citation>
    <scope>NUCLEOTIDE SEQUENCE</scope>
    <source>
        <strain evidence="5">PSN4</strain>
    </source>
</reference>
<keyword evidence="4" id="KW-0560">Oxidoreductase</keyword>
<dbReference type="InterPro" id="IPR036188">
    <property type="entry name" value="FAD/NAD-bd_sf"/>
</dbReference>
<proteinExistence type="inferred from homology"/>
<dbReference type="Pfam" id="PF00743">
    <property type="entry name" value="FMO-like"/>
    <property type="match status" value="1"/>
</dbReference>
<evidence type="ECO:0000256" key="1">
    <source>
        <dbReference type="ARBA" id="ARBA00010139"/>
    </source>
</evidence>
<keyword evidence="2" id="KW-0285">Flavoprotein</keyword>
<evidence type="ECO:0000313" key="6">
    <source>
        <dbReference type="Proteomes" id="UP001239445"/>
    </source>
</evidence>
<gene>
    <name evidence="5" type="ORF">QBC47DRAFT_453672</name>
</gene>
<protein>
    <submittedName>
        <fullName evidence="5">Uncharacterized protein</fullName>
    </submittedName>
</protein>
<dbReference type="SUPFAM" id="SSF51905">
    <property type="entry name" value="FAD/NAD(P)-binding domain"/>
    <property type="match status" value="2"/>
</dbReference>
<dbReference type="EMBL" id="MU839838">
    <property type="protein sequence ID" value="KAK1753013.1"/>
    <property type="molecule type" value="Genomic_DNA"/>
</dbReference>
<name>A0AAJ0F745_9PEZI</name>
<organism evidence="5 6">
    <name type="scientific">Echria macrotheca</name>
    <dbReference type="NCBI Taxonomy" id="438768"/>
    <lineage>
        <taxon>Eukaryota</taxon>
        <taxon>Fungi</taxon>
        <taxon>Dikarya</taxon>
        <taxon>Ascomycota</taxon>
        <taxon>Pezizomycotina</taxon>
        <taxon>Sordariomycetes</taxon>
        <taxon>Sordariomycetidae</taxon>
        <taxon>Sordariales</taxon>
        <taxon>Schizotheciaceae</taxon>
        <taxon>Echria</taxon>
    </lineage>
</organism>
<dbReference type="AlphaFoldDB" id="A0AAJ0F745"/>
<dbReference type="PANTHER" id="PTHR42877:SF10">
    <property type="entry name" value="L-ORNITHINE N(5)-OXYGENASE"/>
    <property type="match status" value="1"/>
</dbReference>
<evidence type="ECO:0000256" key="3">
    <source>
        <dbReference type="ARBA" id="ARBA00022827"/>
    </source>
</evidence>
<accession>A0AAJ0F745</accession>
<dbReference type="PANTHER" id="PTHR42877">
    <property type="entry name" value="L-ORNITHINE N(5)-MONOOXYGENASE-RELATED"/>
    <property type="match status" value="1"/>
</dbReference>
<keyword evidence="6" id="KW-1185">Reference proteome</keyword>
<keyword evidence="3" id="KW-0274">FAD</keyword>
<dbReference type="InterPro" id="IPR051209">
    <property type="entry name" value="FAD-bind_Monooxygenase_sf"/>
</dbReference>
<evidence type="ECO:0000256" key="4">
    <source>
        <dbReference type="ARBA" id="ARBA00023002"/>
    </source>
</evidence>
<evidence type="ECO:0000256" key="2">
    <source>
        <dbReference type="ARBA" id="ARBA00022630"/>
    </source>
</evidence>
<dbReference type="Gene3D" id="3.50.50.60">
    <property type="entry name" value="FAD/NAD(P)-binding domain"/>
    <property type="match status" value="2"/>
</dbReference>
<sequence>MESDTEVPYTQFACIGTGFSGIGLGATLRRWYDITDIKLFERGADLGGTWTVNQYPGAACDVPSALYSFSFATNPTWTRILPSAAELRAYLQRVADDYDLPSKMVFNTAVERCEWIEERARWRLTVRDLVSGETSLHECQFLFSGAGQFSTPRELDVPGLQNFKGEVMHSARWRPEVDLRNKNVVVFGNGCTAAQIVPSILPLTKHVTQIVRSKHWIMPPVDRVISKRMAWWLEHTPGMLWLQRFIIFWLAEADFPAYVSANSGYRKARQSIAERYMRKAAPKKYHDLLIPEFDYGTKRRVFDSGYLKALHADNMTLTNEPAVEILENGVRLRNGDVVAADVLVLANGFQLNELQGDIKVSGRNGKTIEDHWDEFGGAEAYNCTSLSGFPNFFFLLGPNTVTGHTSTVMAIENAINYALRVIRPVLEGRLTIVDVKREAEEAYVAKVHRALEEMVWANGGSKNWYTKELEVGGVKRTWNGMTYPWWQGHYWYHCLFPVWRDWQYGGKPCKPTIAKRRAASRWLLTFVFLALGGVAASRWARSNPDSRLAAAAMRLAMLCIPGNKLSGNDLASRVRSGRFLWKS</sequence>
<dbReference type="GO" id="GO:0050660">
    <property type="term" value="F:flavin adenine dinucleotide binding"/>
    <property type="evidence" value="ECO:0007669"/>
    <property type="project" value="InterPro"/>
</dbReference>
<evidence type="ECO:0000313" key="5">
    <source>
        <dbReference type="EMBL" id="KAK1753013.1"/>
    </source>
</evidence>
<dbReference type="GO" id="GO:0004499">
    <property type="term" value="F:N,N-dimethylaniline monooxygenase activity"/>
    <property type="evidence" value="ECO:0007669"/>
    <property type="project" value="InterPro"/>
</dbReference>
<comment type="caution">
    <text evidence="5">The sequence shown here is derived from an EMBL/GenBank/DDBJ whole genome shotgun (WGS) entry which is preliminary data.</text>
</comment>
<comment type="similarity">
    <text evidence="1">Belongs to the FAD-binding monooxygenase family.</text>
</comment>